<sequence length="765" mass="88600">MSSTGSSQYNETYELKRRKPLATQDTDSELDDIINKTSTLKLNDKTDLSQLFINYINPLILTAISAFVRLWRIDLSQSVVWDEAHFGKFGSYYLKHEFYFDVHPPLGKLLVGLSGWLAGYNGHFKFSSSLSYPDDCNYVLMRAFNCMFGILCTPIAYRTAVKLGYSQFTIWFISLQVVFEMLSLTLSKFILLDSMLLFFTVLCFYCLVSIHNLRLQDKILSGEGIRWMIATGFSIGCVCSVKWVGILVTAVIGLYTVYDLLIKTYQLRSKKYPIKFSSYLNHWLIRIVTLIVIPFIIYVASFKVHFSVLTNSGPGDGSISSLLQASLNGTKIKYGPRSVGYGSLVTLRSQGLSPNLLHSHAHTYPEGSQQTQVTTYGYKDSNNEFSFEFDFETGLRNHFATLQADNKTTVEYDRLVKHGDTVRLVHNNRNCLLHSHKIPSFVTSSHYEVSCYANLDQSDNKDDWVIEIQEHGKSPSPIFANEAEDEIHPISTNFRLRHKVLGCYLATTGKSYPAWGFQQGEVICKKTYLANDKSTWWNVEDHENEYLPPLQQKYVPPKPKFWREFILVNYGMMASNNALVPDGNKFDRLSSKWWEWPILRIGLRMNSWSATSVKFFLMGNPFVTWFSTFNIAVITLYFMVQLWRWQRQKLNFNGIFDSHFNKLIIQAFLPFMGWVFHYVPFIMMGRVTYLHHYVPAQYFAIFISGFIMETFIYKKCNKYVTWTLFGISYLLTIGCFWYFRYFSWGMEGSPKNFNHLKLLSSWMVS</sequence>
<name>A0ACA9Y264_9ASCO</name>
<dbReference type="EMBL" id="CALSDN010000001">
    <property type="protein sequence ID" value="CAH6718929.1"/>
    <property type="molecule type" value="Genomic_DNA"/>
</dbReference>
<keyword evidence="1" id="KW-0808">Transferase</keyword>
<organism evidence="1 2">
    <name type="scientific">[Candida] jaroonii</name>
    <dbReference type="NCBI Taxonomy" id="467808"/>
    <lineage>
        <taxon>Eukaryota</taxon>
        <taxon>Fungi</taxon>
        <taxon>Dikarya</taxon>
        <taxon>Ascomycota</taxon>
        <taxon>Saccharomycotina</taxon>
        <taxon>Pichiomycetes</taxon>
        <taxon>Debaryomycetaceae</taxon>
        <taxon>Yamadazyma</taxon>
    </lineage>
</organism>
<accession>A0ACA9Y264</accession>
<proteinExistence type="predicted"/>
<dbReference type="Proteomes" id="UP001152531">
    <property type="component" value="Unassembled WGS sequence"/>
</dbReference>
<comment type="caution">
    <text evidence="1">The sequence shown here is derived from an EMBL/GenBank/DDBJ whole genome shotgun (WGS) entry which is preliminary data.</text>
</comment>
<keyword evidence="2" id="KW-1185">Reference proteome</keyword>
<protein>
    <submittedName>
        <fullName evidence="1">Dolichyl-phosphate-mannose--protein mannosyltransferase 6</fullName>
    </submittedName>
</protein>
<gene>
    <name evidence="1" type="ORF">CLIB1444_01S17656</name>
</gene>
<keyword evidence="1" id="KW-0328">Glycosyltransferase</keyword>
<evidence type="ECO:0000313" key="1">
    <source>
        <dbReference type="EMBL" id="CAH6718929.1"/>
    </source>
</evidence>
<evidence type="ECO:0000313" key="2">
    <source>
        <dbReference type="Proteomes" id="UP001152531"/>
    </source>
</evidence>
<reference evidence="1" key="1">
    <citation type="submission" date="2022-06" db="EMBL/GenBank/DDBJ databases">
        <authorList>
            <person name="Legras J.-L."/>
            <person name="Devillers H."/>
            <person name="Grondin C."/>
        </authorList>
    </citation>
    <scope>NUCLEOTIDE SEQUENCE</scope>
    <source>
        <strain evidence="1">CLIB 1444</strain>
    </source>
</reference>